<accession>A0ABS1H4L7</accession>
<protein>
    <submittedName>
        <fullName evidence="2">RNA polymerase subunit sigma</fullName>
    </submittedName>
</protein>
<comment type="caution">
    <text evidence="2">The sequence shown here is derived from an EMBL/GenBank/DDBJ whole genome shotgun (WGS) entry which is preliminary data.</text>
</comment>
<feature type="region of interest" description="Disordered" evidence="1">
    <location>
        <begin position="47"/>
        <end position="103"/>
    </location>
</feature>
<feature type="compositionally biased region" description="Basic and acidic residues" evidence="1">
    <location>
        <begin position="79"/>
        <end position="91"/>
    </location>
</feature>
<evidence type="ECO:0000313" key="2">
    <source>
        <dbReference type="EMBL" id="MBK3494363.1"/>
    </source>
</evidence>
<evidence type="ECO:0000256" key="1">
    <source>
        <dbReference type="SAM" id="MobiDB-lite"/>
    </source>
</evidence>
<keyword evidence="3" id="KW-1185">Reference proteome</keyword>
<sequence length="103" mass="11375">MSLKGVELQIAIPKTFEAGKMADQAQQQVNVNQDSANAALQRQIERNRTAVLQSESTDEINDEEPSTNDQSGSGKHGKQKQESEEANERAKHPYKGQFVDFSG</sequence>
<reference evidence="2 3" key="1">
    <citation type="submission" date="2020-12" db="EMBL/GenBank/DDBJ databases">
        <title>YIM B01967 draft genome.</title>
        <authorList>
            <person name="Yan X."/>
        </authorList>
    </citation>
    <scope>NUCLEOTIDE SEQUENCE [LARGE SCALE GENOMIC DNA]</scope>
    <source>
        <strain evidence="2 3">YIM B01967</strain>
    </source>
</reference>
<organism evidence="2 3">
    <name type="scientific">Viridibacillus soli</name>
    <dbReference type="NCBI Taxonomy" id="2798301"/>
    <lineage>
        <taxon>Bacteria</taxon>
        <taxon>Bacillati</taxon>
        <taxon>Bacillota</taxon>
        <taxon>Bacilli</taxon>
        <taxon>Bacillales</taxon>
        <taxon>Caryophanaceae</taxon>
        <taxon>Viridibacillus</taxon>
    </lineage>
</organism>
<feature type="compositionally biased region" description="Acidic residues" evidence="1">
    <location>
        <begin position="56"/>
        <end position="66"/>
    </location>
</feature>
<name>A0ABS1H4L7_9BACL</name>
<evidence type="ECO:0000313" key="3">
    <source>
        <dbReference type="Proteomes" id="UP000618943"/>
    </source>
</evidence>
<dbReference type="RefSeq" id="WP_100796505.1">
    <property type="nucleotide sequence ID" value="NZ_JAEOAH010000005.1"/>
</dbReference>
<proteinExistence type="predicted"/>
<gene>
    <name evidence="2" type="ORF">JFL43_05720</name>
</gene>
<dbReference type="EMBL" id="JAEOAH010000005">
    <property type="protein sequence ID" value="MBK3494363.1"/>
    <property type="molecule type" value="Genomic_DNA"/>
</dbReference>
<dbReference type="Proteomes" id="UP000618943">
    <property type="component" value="Unassembled WGS sequence"/>
</dbReference>